<feature type="transmembrane region" description="Helical" evidence="1">
    <location>
        <begin position="105"/>
        <end position="121"/>
    </location>
</feature>
<keyword evidence="1" id="KW-0812">Transmembrane</keyword>
<feature type="transmembrane region" description="Helical" evidence="1">
    <location>
        <begin position="30"/>
        <end position="47"/>
    </location>
</feature>
<keyword evidence="1" id="KW-1133">Transmembrane helix</keyword>
<dbReference type="Proteomes" id="UP000034325">
    <property type="component" value="Unassembled WGS sequence"/>
</dbReference>
<dbReference type="EMBL" id="LBWA01000008">
    <property type="protein sequence ID" value="KKQ97733.1"/>
    <property type="molecule type" value="Genomic_DNA"/>
</dbReference>
<dbReference type="Pfam" id="PF13687">
    <property type="entry name" value="DUF4153"/>
    <property type="match status" value="1"/>
</dbReference>
<feature type="transmembrane region" description="Helical" evidence="1">
    <location>
        <begin position="195"/>
        <end position="219"/>
    </location>
</feature>
<gene>
    <name evidence="2" type="ORF">UT23_C0008G0006</name>
</gene>
<organism evidence="2 3">
    <name type="scientific">Candidatus Woesebacteria bacterium GW2011_GWA1_39_12</name>
    <dbReference type="NCBI Taxonomy" id="1618549"/>
    <lineage>
        <taxon>Bacteria</taxon>
        <taxon>Candidatus Woeseibacteriota</taxon>
    </lineage>
</organism>
<comment type="caution">
    <text evidence="2">The sequence shown here is derived from an EMBL/GenBank/DDBJ whole genome shotgun (WGS) entry which is preliminary data.</text>
</comment>
<feature type="transmembrane region" description="Helical" evidence="1">
    <location>
        <begin position="7"/>
        <end position="24"/>
    </location>
</feature>
<evidence type="ECO:0000256" key="1">
    <source>
        <dbReference type="SAM" id="Phobius"/>
    </source>
</evidence>
<reference evidence="2 3" key="1">
    <citation type="journal article" date="2015" name="Nature">
        <title>rRNA introns, odd ribosomes, and small enigmatic genomes across a large radiation of phyla.</title>
        <authorList>
            <person name="Brown C.T."/>
            <person name="Hug L.A."/>
            <person name="Thomas B.C."/>
            <person name="Sharon I."/>
            <person name="Castelle C.J."/>
            <person name="Singh A."/>
            <person name="Wilkins M.J."/>
            <person name="Williams K.H."/>
            <person name="Banfield J.F."/>
        </authorList>
    </citation>
    <scope>NUCLEOTIDE SEQUENCE [LARGE SCALE GENOMIC DNA]</scope>
</reference>
<feature type="transmembrane region" description="Helical" evidence="1">
    <location>
        <begin position="59"/>
        <end position="85"/>
    </location>
</feature>
<evidence type="ECO:0000313" key="3">
    <source>
        <dbReference type="Proteomes" id="UP000034325"/>
    </source>
</evidence>
<dbReference type="AlphaFoldDB" id="A0A0G0M0Q3"/>
<feature type="transmembrane region" description="Helical" evidence="1">
    <location>
        <begin position="142"/>
        <end position="163"/>
    </location>
</feature>
<dbReference type="InterPro" id="IPR025291">
    <property type="entry name" value="DUF4153"/>
</dbReference>
<feature type="transmembrane region" description="Helical" evidence="1">
    <location>
        <begin position="371"/>
        <end position="396"/>
    </location>
</feature>
<feature type="transmembrane region" description="Helical" evidence="1">
    <location>
        <begin position="281"/>
        <end position="297"/>
    </location>
</feature>
<evidence type="ECO:0000313" key="2">
    <source>
        <dbReference type="EMBL" id="KKQ97733.1"/>
    </source>
</evidence>
<accession>A0A0G0M0Q3</accession>
<feature type="transmembrane region" description="Helical" evidence="1">
    <location>
        <begin position="309"/>
        <end position="329"/>
    </location>
</feature>
<proteinExistence type="predicted"/>
<protein>
    <submittedName>
        <fullName evidence="2">Uncharacterized protein</fullName>
    </submittedName>
</protein>
<feature type="transmembrane region" description="Helical" evidence="1">
    <location>
        <begin position="240"/>
        <end position="261"/>
    </location>
</feature>
<sequence>MNLTDRGKVFFVISLLSLVFSYLIITLNYFPHLGFTVSLVLFSLLSYKFKKDKSKETKLYLTFTLVFSLLLSVRSEGAITFLNLVAALFFGSLMLVSNDKEKKGFIDYIYAQLLFIIKSVFARNDYYLEFKEKKTSFNTVKATEIVFGILITIFLLVIILPLLSSTNPFFLRLIENVWNFLSLENLFKNIVLESVFIWSLRLVFFLIFIFIIPKIITLINKSNNYTLPSFFKIDALPLHIPKLVLAIILFVFFITQLQFYFASDEILKSMGISYSQHTREVFGQLSLVAGIVLVLIYNDKGKSTLGTILTYILGVQGIFLTLMAYKSVFEYINAWGLSYKRLYGLTFATWVTGIFFHFFRNYRQNKGVAMFVKKTIIFSGVILFLVNVLNFDYLIYHFQKAKTGQGVDYTFLSTLSPDSLSYHDQFLNLKEVTEKGDYSLEVYNNINPLIILYKIESLQRKYSKFDFRTVTFLDYLQYKQIKSVDTGKLRAYYENKFRFPNN</sequence>
<feature type="transmembrane region" description="Helical" evidence="1">
    <location>
        <begin position="341"/>
        <end position="359"/>
    </location>
</feature>
<keyword evidence="1" id="KW-0472">Membrane</keyword>
<name>A0A0G0M0Q3_9BACT</name>